<keyword evidence="2" id="KW-1185">Reference proteome</keyword>
<gene>
    <name evidence="1" type="ORF">GMARGA_LOCUS22107</name>
</gene>
<comment type="caution">
    <text evidence="1">The sequence shown here is derived from an EMBL/GenBank/DDBJ whole genome shotgun (WGS) entry which is preliminary data.</text>
</comment>
<dbReference type="EMBL" id="CAJVQB010021022">
    <property type="protein sequence ID" value="CAG8796015.1"/>
    <property type="molecule type" value="Genomic_DNA"/>
</dbReference>
<evidence type="ECO:0000313" key="2">
    <source>
        <dbReference type="Proteomes" id="UP000789901"/>
    </source>
</evidence>
<evidence type="ECO:0000313" key="1">
    <source>
        <dbReference type="EMBL" id="CAG8796015.1"/>
    </source>
</evidence>
<proteinExistence type="predicted"/>
<dbReference type="Proteomes" id="UP000789901">
    <property type="component" value="Unassembled WGS sequence"/>
</dbReference>
<protein>
    <submittedName>
        <fullName evidence="1">42978_t:CDS:1</fullName>
    </submittedName>
</protein>
<reference evidence="1 2" key="1">
    <citation type="submission" date="2021-06" db="EMBL/GenBank/DDBJ databases">
        <authorList>
            <person name="Kallberg Y."/>
            <person name="Tangrot J."/>
            <person name="Rosling A."/>
        </authorList>
    </citation>
    <scope>NUCLEOTIDE SEQUENCE [LARGE SCALE GENOMIC DNA]</scope>
    <source>
        <strain evidence="1 2">120-4 pot B 10/14</strain>
    </source>
</reference>
<accession>A0ABN7VSF3</accession>
<organism evidence="1 2">
    <name type="scientific">Gigaspora margarita</name>
    <dbReference type="NCBI Taxonomy" id="4874"/>
    <lineage>
        <taxon>Eukaryota</taxon>
        <taxon>Fungi</taxon>
        <taxon>Fungi incertae sedis</taxon>
        <taxon>Mucoromycota</taxon>
        <taxon>Glomeromycotina</taxon>
        <taxon>Glomeromycetes</taxon>
        <taxon>Diversisporales</taxon>
        <taxon>Gigasporaceae</taxon>
        <taxon>Gigaspora</taxon>
    </lineage>
</organism>
<sequence>VSENPDINEFILNDGKLKWIPYERITNIKYLAQAINICNGLRPNLDIVNVPQPLKILIIKCWDDNPQHRPKVQELYLHFDEWYFDQDSEFHQQYHQIKVAKESLKLTAYNDLTYQTHRQVIYTSRLFDLNLISKKLNLEI</sequence>
<dbReference type="InterPro" id="IPR011009">
    <property type="entry name" value="Kinase-like_dom_sf"/>
</dbReference>
<feature type="non-terminal residue" evidence="1">
    <location>
        <position position="1"/>
    </location>
</feature>
<name>A0ABN7VSF3_GIGMA</name>
<dbReference type="Gene3D" id="1.10.510.10">
    <property type="entry name" value="Transferase(Phosphotransferase) domain 1"/>
    <property type="match status" value="1"/>
</dbReference>
<dbReference type="SUPFAM" id="SSF56112">
    <property type="entry name" value="Protein kinase-like (PK-like)"/>
    <property type="match status" value="1"/>
</dbReference>